<feature type="transmembrane region" description="Helical" evidence="2">
    <location>
        <begin position="431"/>
        <end position="451"/>
    </location>
</feature>
<feature type="transmembrane region" description="Helical" evidence="2">
    <location>
        <begin position="400"/>
        <end position="419"/>
    </location>
</feature>
<feature type="transmembrane region" description="Helical" evidence="2">
    <location>
        <begin position="550"/>
        <end position="569"/>
    </location>
</feature>
<dbReference type="Proteomes" id="UP000711488">
    <property type="component" value="Unassembled WGS sequence"/>
</dbReference>
<gene>
    <name evidence="3" type="ORF">HAZT_HAZT012272</name>
</gene>
<dbReference type="InterPro" id="IPR002347">
    <property type="entry name" value="SDR_fam"/>
</dbReference>
<dbReference type="PANTHER" id="PTHR43157">
    <property type="entry name" value="PHOSPHATIDYLINOSITOL-GLYCAN BIOSYNTHESIS CLASS F PROTEIN-RELATED"/>
    <property type="match status" value="1"/>
</dbReference>
<dbReference type="Pfam" id="PF00106">
    <property type="entry name" value="adh_short"/>
    <property type="match status" value="2"/>
</dbReference>
<dbReference type="GO" id="GO:0016491">
    <property type="term" value="F:oxidoreductase activity"/>
    <property type="evidence" value="ECO:0007669"/>
    <property type="project" value="UniProtKB-KW"/>
</dbReference>
<reference evidence="3" key="1">
    <citation type="submission" date="2014-08" db="EMBL/GenBank/DDBJ databases">
        <authorList>
            <person name="Murali S."/>
            <person name="Richards S."/>
            <person name="Bandaranaike D."/>
            <person name="Bellair M."/>
            <person name="Blankenburg K."/>
            <person name="Chao H."/>
            <person name="Dinh H."/>
            <person name="Doddapaneni H."/>
            <person name="Dugan-Rocha S."/>
            <person name="Elkadiri S."/>
            <person name="Gnanaolivu R."/>
            <person name="Hughes D."/>
            <person name="Lee S."/>
            <person name="Li M."/>
            <person name="Ming W."/>
            <person name="Munidasa M."/>
            <person name="Muniz J."/>
            <person name="Nguyen L."/>
            <person name="Osuji N."/>
            <person name="Pu L.-L."/>
            <person name="Puazo M."/>
            <person name="Skinner E."/>
            <person name="Qu C."/>
            <person name="Quiroz J."/>
            <person name="Raj R."/>
            <person name="Weissenberger G."/>
            <person name="Xin Y."/>
            <person name="Zou X."/>
            <person name="Han Y."/>
            <person name="Worley K."/>
            <person name="Muzny D."/>
            <person name="Gibbs R."/>
        </authorList>
    </citation>
    <scope>NUCLEOTIDE SEQUENCE</scope>
    <source>
        <strain evidence="3">HAZT.00-mixed</strain>
        <tissue evidence="3">Whole organism</tissue>
    </source>
</reference>
<name>A0A6A0H0N7_HYAAZ</name>
<organism evidence="3">
    <name type="scientific">Hyalella azteca</name>
    <name type="common">Amphipod</name>
    <dbReference type="NCBI Taxonomy" id="294128"/>
    <lineage>
        <taxon>Eukaryota</taxon>
        <taxon>Metazoa</taxon>
        <taxon>Ecdysozoa</taxon>
        <taxon>Arthropoda</taxon>
        <taxon>Crustacea</taxon>
        <taxon>Multicrustacea</taxon>
        <taxon>Malacostraca</taxon>
        <taxon>Eumalacostraca</taxon>
        <taxon>Peracarida</taxon>
        <taxon>Amphipoda</taxon>
        <taxon>Senticaudata</taxon>
        <taxon>Talitrida</taxon>
        <taxon>Talitroidea</taxon>
        <taxon>Hyalellidae</taxon>
        <taxon>Hyalella</taxon>
    </lineage>
</organism>
<evidence type="ECO:0000313" key="3">
    <source>
        <dbReference type="EMBL" id="KAA0193896.1"/>
    </source>
</evidence>
<comment type="caution">
    <text evidence="3">The sequence shown here is derived from an EMBL/GenBank/DDBJ whole genome shotgun (WGS) entry which is preliminary data.</text>
</comment>
<reference evidence="3" key="2">
    <citation type="journal article" date="2018" name="Environ. Sci. Technol.">
        <title>The Toxicogenome of Hyalella azteca: A Model for Sediment Ecotoxicology and Evolutionary Toxicology.</title>
        <authorList>
            <person name="Poynton H.C."/>
            <person name="Hasenbein S."/>
            <person name="Benoit J.B."/>
            <person name="Sepulveda M.S."/>
            <person name="Poelchau M.F."/>
            <person name="Hughes D.S.T."/>
            <person name="Murali S.C."/>
            <person name="Chen S."/>
            <person name="Glastad K.M."/>
            <person name="Goodisman M.A.D."/>
            <person name="Werren J.H."/>
            <person name="Vineis J.H."/>
            <person name="Bowen J.L."/>
            <person name="Friedrich M."/>
            <person name="Jones J."/>
            <person name="Robertson H.M."/>
            <person name="Feyereisen R."/>
            <person name="Mechler-Hickson A."/>
            <person name="Mathers N."/>
            <person name="Lee C.E."/>
            <person name="Colbourne J.K."/>
            <person name="Biales A."/>
            <person name="Johnston J.S."/>
            <person name="Wellborn G.A."/>
            <person name="Rosendale A.J."/>
            <person name="Cridge A.G."/>
            <person name="Munoz-Torres M.C."/>
            <person name="Bain P.A."/>
            <person name="Manny A.R."/>
            <person name="Major K.M."/>
            <person name="Lambert F.N."/>
            <person name="Vulpe C.D."/>
            <person name="Tuck P."/>
            <person name="Blalock B.J."/>
            <person name="Lin Y.Y."/>
            <person name="Smith M.E."/>
            <person name="Ochoa-Acuna H."/>
            <person name="Chen M.M."/>
            <person name="Childers C.P."/>
            <person name="Qu J."/>
            <person name="Dugan S."/>
            <person name="Lee S.L."/>
            <person name="Chao H."/>
            <person name="Dinh H."/>
            <person name="Han Y."/>
            <person name="Doddapaneni H."/>
            <person name="Worley K.C."/>
            <person name="Muzny D.M."/>
            <person name="Gibbs R.A."/>
            <person name="Richards S."/>
        </authorList>
    </citation>
    <scope>NUCLEOTIDE SEQUENCE</scope>
    <source>
        <strain evidence="3">HAZT.00-mixed</strain>
        <tissue evidence="3">Whole organism</tissue>
    </source>
</reference>
<proteinExistence type="predicted"/>
<protein>
    <submittedName>
        <fullName evidence="3">Uncharacterized protein</fullName>
    </submittedName>
</protein>
<evidence type="ECO:0000256" key="1">
    <source>
        <dbReference type="ARBA" id="ARBA00023002"/>
    </source>
</evidence>
<keyword evidence="2" id="KW-1133">Transmembrane helix</keyword>
<dbReference type="PRINTS" id="PR00081">
    <property type="entry name" value="GDHRDH"/>
</dbReference>
<dbReference type="SUPFAM" id="SSF51735">
    <property type="entry name" value="NAD(P)-binding Rossmann-fold domains"/>
    <property type="match status" value="2"/>
</dbReference>
<keyword evidence="1" id="KW-0560">Oxidoreductase</keyword>
<dbReference type="PANTHER" id="PTHR43157:SF31">
    <property type="entry name" value="PHOSPHATIDYLINOSITOL-GLYCAN BIOSYNTHESIS CLASS F PROTEIN"/>
    <property type="match status" value="1"/>
</dbReference>
<dbReference type="EMBL" id="JQDR03010672">
    <property type="protein sequence ID" value="KAA0193896.1"/>
    <property type="molecule type" value="Genomic_DNA"/>
</dbReference>
<dbReference type="PRINTS" id="PR00080">
    <property type="entry name" value="SDRFAMILY"/>
</dbReference>
<dbReference type="AlphaFoldDB" id="A0A6A0H0N7"/>
<dbReference type="Gene3D" id="3.40.50.720">
    <property type="entry name" value="NAD(P)-binding Rossmann-like Domain"/>
    <property type="match status" value="2"/>
</dbReference>
<feature type="transmembrane region" description="Helical" evidence="2">
    <location>
        <begin position="37"/>
        <end position="57"/>
    </location>
</feature>
<keyword evidence="2" id="KW-0812">Transmembrane</keyword>
<reference evidence="3" key="3">
    <citation type="submission" date="2019-06" db="EMBL/GenBank/DDBJ databases">
        <authorList>
            <person name="Poynton C."/>
            <person name="Hasenbein S."/>
            <person name="Benoit J.B."/>
            <person name="Sepulveda M.S."/>
            <person name="Poelchau M.F."/>
            <person name="Murali S.C."/>
            <person name="Chen S."/>
            <person name="Glastad K.M."/>
            <person name="Werren J.H."/>
            <person name="Vineis J.H."/>
            <person name="Bowen J.L."/>
            <person name="Friedrich M."/>
            <person name="Jones J."/>
            <person name="Robertson H.M."/>
            <person name="Feyereisen R."/>
            <person name="Mechler-Hickson A."/>
            <person name="Mathers N."/>
            <person name="Lee C.E."/>
            <person name="Colbourne J.K."/>
            <person name="Biales A."/>
            <person name="Johnston J.S."/>
            <person name="Wellborn G.A."/>
            <person name="Rosendale A.J."/>
            <person name="Cridge A.G."/>
            <person name="Munoz-Torres M.C."/>
            <person name="Bain P.A."/>
            <person name="Manny A.R."/>
            <person name="Major K.M."/>
            <person name="Lambert F.N."/>
            <person name="Vulpe C.D."/>
            <person name="Tuck P."/>
            <person name="Blalock B.J."/>
            <person name="Lin Y.-Y."/>
            <person name="Smith M.E."/>
            <person name="Ochoa-Acuna H."/>
            <person name="Chen M.-J.M."/>
            <person name="Childers C.P."/>
            <person name="Qu J."/>
            <person name="Dugan S."/>
            <person name="Lee S.L."/>
            <person name="Chao H."/>
            <person name="Dinh H."/>
            <person name="Han Y."/>
            <person name="Doddapaneni H."/>
            <person name="Worley K.C."/>
            <person name="Muzny D.M."/>
            <person name="Gibbs R.A."/>
            <person name="Richards S."/>
        </authorList>
    </citation>
    <scope>NUCLEOTIDE SEQUENCE</scope>
    <source>
        <strain evidence="3">HAZT.00-mixed</strain>
        <tissue evidence="3">Whole organism</tissue>
    </source>
</reference>
<accession>A0A6A0H0N7</accession>
<dbReference type="InterPro" id="IPR036291">
    <property type="entry name" value="NAD(P)-bd_dom_sf"/>
</dbReference>
<sequence>MFYPNWLCWAFFTEGWGLFFSEEPFNLTVLFSSALLWQYLVGGVSVTGLLWSALWVVAVRRYLAGGLCTSTARLTGQTVVITGANVGIGKETARDLLRRGAHVILACRSFSKAEEARRSLLGEGGKVEVRLLDLSSLQSVRDFAAGLVKDNIKVHILINNAGVFMCPYMETQEGFEMQMGTNHLGHFLLTNLLLPQMKQHGEPARIINVSSTACLGGKIDLDDLFQKKKPYDALQSYSNSKLANVLFTRRLAHLLRGTKIQVFALHPGSVVSSATRHVMSSTFFKDYVISLALKTTLEGAQTTVYCATEAQQHSEMYFSDCAVGWAPDASKDERLAEDLWKLSAQLVKLDEEKHPPCKSVLDVNAKDAFHRHHVQAGGCVYVRHVTRAIAIFSRSLHPNWLCWAFFTEGWGLFFSEELYNLSVLFSAALLWQYLVGGVSVTGVLWSALWVVAVRRYLAGGLCTSTARLTGQTVVITGANVGIGKETARDLLRRGAHVILACRSLPKAEEARRSLLGEGGKVEVRLLDLSSLQSVRDFAAGLVKDNIKVHILINNAGALMLISLVMTLKYRSSSTTQVR</sequence>
<keyword evidence="2" id="KW-0472">Membrane</keyword>
<evidence type="ECO:0000256" key="2">
    <source>
        <dbReference type="SAM" id="Phobius"/>
    </source>
</evidence>